<dbReference type="PANTHER" id="PTHR40465:SF1">
    <property type="entry name" value="DUF6534 DOMAIN-CONTAINING PROTEIN"/>
    <property type="match status" value="1"/>
</dbReference>
<dbReference type="Proteomes" id="UP000054270">
    <property type="component" value="Unassembled WGS sequence"/>
</dbReference>
<dbReference type="STRING" id="945553.A0A0D2MRJ8"/>
<feature type="transmembrane region" description="Helical" evidence="1">
    <location>
        <begin position="49"/>
        <end position="73"/>
    </location>
</feature>
<proteinExistence type="predicted"/>
<dbReference type="AlphaFoldDB" id="A0A0D2MRJ8"/>
<keyword evidence="3" id="KW-1185">Reference proteome</keyword>
<reference evidence="3" key="1">
    <citation type="submission" date="2014-04" db="EMBL/GenBank/DDBJ databases">
        <title>Evolutionary Origins and Diversification of the Mycorrhizal Mutualists.</title>
        <authorList>
            <consortium name="DOE Joint Genome Institute"/>
            <consortium name="Mycorrhizal Genomics Consortium"/>
            <person name="Kohler A."/>
            <person name="Kuo A."/>
            <person name="Nagy L.G."/>
            <person name="Floudas D."/>
            <person name="Copeland A."/>
            <person name="Barry K.W."/>
            <person name="Cichocki N."/>
            <person name="Veneault-Fourrey C."/>
            <person name="LaButti K."/>
            <person name="Lindquist E.A."/>
            <person name="Lipzen A."/>
            <person name="Lundell T."/>
            <person name="Morin E."/>
            <person name="Murat C."/>
            <person name="Riley R."/>
            <person name="Ohm R."/>
            <person name="Sun H."/>
            <person name="Tunlid A."/>
            <person name="Henrissat B."/>
            <person name="Grigoriev I.V."/>
            <person name="Hibbett D.S."/>
            <person name="Martin F."/>
        </authorList>
    </citation>
    <scope>NUCLEOTIDE SEQUENCE [LARGE SCALE GENOMIC DNA]</scope>
    <source>
        <strain evidence="3">FD-334 SS-4</strain>
    </source>
</reference>
<dbReference type="OrthoDB" id="2743740at2759"/>
<dbReference type="PANTHER" id="PTHR40465">
    <property type="entry name" value="CHROMOSOME 1, WHOLE GENOME SHOTGUN SEQUENCE"/>
    <property type="match status" value="1"/>
</dbReference>
<dbReference type="EMBL" id="KN817527">
    <property type="protein sequence ID" value="KJA26623.1"/>
    <property type="molecule type" value="Genomic_DNA"/>
</dbReference>
<sequence>MLLPHIDITSTFGTTLIGSSIAMMLYGLTTLQTYLYYTNCLEDPRSTKAFVAIIWVLDSLHSAFMVYSVYFYLVLSYFNPASLAVGHWSLNLSIAFNTVISCIVQIFFLIRIHQCLPFYFRPCYPVK</sequence>
<evidence type="ECO:0000256" key="1">
    <source>
        <dbReference type="SAM" id="Phobius"/>
    </source>
</evidence>
<keyword evidence="1" id="KW-0472">Membrane</keyword>
<keyword evidence="1" id="KW-1133">Transmembrane helix</keyword>
<feature type="transmembrane region" description="Helical" evidence="1">
    <location>
        <begin position="12"/>
        <end position="37"/>
    </location>
</feature>
<feature type="transmembrane region" description="Helical" evidence="1">
    <location>
        <begin position="93"/>
        <end position="112"/>
    </location>
</feature>
<evidence type="ECO:0000313" key="3">
    <source>
        <dbReference type="Proteomes" id="UP000054270"/>
    </source>
</evidence>
<protein>
    <submittedName>
        <fullName evidence="2">Uncharacterized protein</fullName>
    </submittedName>
</protein>
<evidence type="ECO:0000313" key="2">
    <source>
        <dbReference type="EMBL" id="KJA26623.1"/>
    </source>
</evidence>
<organism evidence="2 3">
    <name type="scientific">Hypholoma sublateritium (strain FD-334 SS-4)</name>
    <dbReference type="NCBI Taxonomy" id="945553"/>
    <lineage>
        <taxon>Eukaryota</taxon>
        <taxon>Fungi</taxon>
        <taxon>Dikarya</taxon>
        <taxon>Basidiomycota</taxon>
        <taxon>Agaricomycotina</taxon>
        <taxon>Agaricomycetes</taxon>
        <taxon>Agaricomycetidae</taxon>
        <taxon>Agaricales</taxon>
        <taxon>Agaricineae</taxon>
        <taxon>Strophariaceae</taxon>
        <taxon>Hypholoma</taxon>
    </lineage>
</organism>
<accession>A0A0D2MRJ8</accession>
<dbReference type="OMA" id="QWVYRYS"/>
<keyword evidence="1" id="KW-0812">Transmembrane</keyword>
<gene>
    <name evidence="2" type="ORF">HYPSUDRAFT_36343</name>
</gene>
<name>A0A0D2MRJ8_HYPSF</name>